<reference evidence="1 2" key="1">
    <citation type="submission" date="2024-03" db="EMBL/GenBank/DDBJ databases">
        <authorList>
            <person name="Gkanogiannis A."/>
            <person name="Becerra Lopez-Lavalle L."/>
        </authorList>
    </citation>
    <scope>NUCLEOTIDE SEQUENCE [LARGE SCALE GENOMIC DNA]</scope>
</reference>
<protein>
    <submittedName>
        <fullName evidence="1">Uncharacterized protein</fullName>
    </submittedName>
</protein>
<evidence type="ECO:0000313" key="2">
    <source>
        <dbReference type="Proteomes" id="UP001642487"/>
    </source>
</evidence>
<evidence type="ECO:0000313" key="1">
    <source>
        <dbReference type="EMBL" id="CAK9316752.1"/>
    </source>
</evidence>
<organism evidence="1 2">
    <name type="scientific">Citrullus colocynthis</name>
    <name type="common">colocynth</name>
    <dbReference type="NCBI Taxonomy" id="252529"/>
    <lineage>
        <taxon>Eukaryota</taxon>
        <taxon>Viridiplantae</taxon>
        <taxon>Streptophyta</taxon>
        <taxon>Embryophyta</taxon>
        <taxon>Tracheophyta</taxon>
        <taxon>Spermatophyta</taxon>
        <taxon>Magnoliopsida</taxon>
        <taxon>eudicotyledons</taxon>
        <taxon>Gunneridae</taxon>
        <taxon>Pentapetalae</taxon>
        <taxon>rosids</taxon>
        <taxon>fabids</taxon>
        <taxon>Cucurbitales</taxon>
        <taxon>Cucurbitaceae</taxon>
        <taxon>Benincaseae</taxon>
        <taxon>Citrullus</taxon>
    </lineage>
</organism>
<dbReference type="Proteomes" id="UP001642487">
    <property type="component" value="Chromosome 3"/>
</dbReference>
<name>A0ABP0Y9T6_9ROSI</name>
<proteinExistence type="predicted"/>
<accession>A0ABP0Y9T6</accession>
<dbReference type="EMBL" id="OZ021737">
    <property type="protein sequence ID" value="CAK9316752.1"/>
    <property type="molecule type" value="Genomic_DNA"/>
</dbReference>
<sequence>MEAAAKESEAYSSLLFRFASHQSVTDFQFYPCLSIEHADNRQEQKPHYFAFVSCFLPASHFLFQFSGYSCIHQIFVLELLTQ</sequence>
<keyword evidence="2" id="KW-1185">Reference proteome</keyword>
<gene>
    <name evidence="1" type="ORF">CITCOLO1_LOCUS8625</name>
</gene>